<protein>
    <recommendedName>
        <fullName evidence="2">histidine kinase</fullName>
        <ecNumber evidence="2">2.7.13.3</ecNumber>
    </recommendedName>
</protein>
<keyword evidence="3" id="KW-0808">Transferase</keyword>
<organism evidence="9 10">
    <name type="scientific">Persicobacter psychrovividus</name>
    <dbReference type="NCBI Taxonomy" id="387638"/>
    <lineage>
        <taxon>Bacteria</taxon>
        <taxon>Pseudomonadati</taxon>
        <taxon>Bacteroidota</taxon>
        <taxon>Cytophagia</taxon>
        <taxon>Cytophagales</taxon>
        <taxon>Persicobacteraceae</taxon>
        <taxon>Persicobacter</taxon>
    </lineage>
</organism>
<feature type="transmembrane region" description="Helical" evidence="7">
    <location>
        <begin position="29"/>
        <end position="51"/>
    </location>
</feature>
<feature type="transmembrane region" description="Helical" evidence="7">
    <location>
        <begin position="164"/>
        <end position="183"/>
    </location>
</feature>
<dbReference type="InterPro" id="IPR050980">
    <property type="entry name" value="2C_sensor_his_kinase"/>
</dbReference>
<name>A0ABM7VH33_9BACT</name>
<sequence>MKAGLRHRLMSFFVNEVAKPQEKDADHSLVRGGIIAAQLAILVQIGLSLFVSHDANLFLHLVFLGLMMLPYIFYLSREQGLAIEFFFLITNTYVFLVCQWSFQSTGISYFFFPILVQISLNHRKSEIIPFVIKLIVPIGSLLYCSYTVYFRANVALPLGVSELTVVWVNQILAMIYTGLLVYIKVSQDLQEHHKLEYMLEEKGKVEKSLLEQAEELNKVNEDLNQVVYQMSHSLRGPVASLSGLLRVIQNEPSFSDYKNYFDQFGHLIEKIDVFVTEVNNYHASQPSKKSELRAVCCDQLITEAREEGMRCNSDMGELIKFEANTQIPEGMQLPVLDIEIILFNLVQNAYRFHDRRKATPYVKVYLMVSNQQLIIKVRDNGLGIPEEGQTRIFERFFRTNYEFMTTGLGLNLVKRRVDALGGRINMVSELGVGSTFEVILPTFYEEITDGSSLHYHDIISR</sequence>
<keyword evidence="7" id="KW-0812">Transmembrane</keyword>
<dbReference type="PANTHER" id="PTHR44936">
    <property type="entry name" value="SENSOR PROTEIN CREC"/>
    <property type="match status" value="1"/>
</dbReference>
<dbReference type="EMBL" id="AP025292">
    <property type="protein sequence ID" value="BDD00255.1"/>
    <property type="molecule type" value="Genomic_DNA"/>
</dbReference>
<evidence type="ECO:0000256" key="7">
    <source>
        <dbReference type="SAM" id="Phobius"/>
    </source>
</evidence>
<dbReference type="Gene3D" id="3.30.565.10">
    <property type="entry name" value="Histidine kinase-like ATPase, C-terminal domain"/>
    <property type="match status" value="1"/>
</dbReference>
<keyword evidence="5" id="KW-0418">Kinase</keyword>
<evidence type="ECO:0000256" key="6">
    <source>
        <dbReference type="ARBA" id="ARBA00022840"/>
    </source>
</evidence>
<dbReference type="RefSeq" id="WP_338397225.1">
    <property type="nucleotide sequence ID" value="NZ_AP025292.1"/>
</dbReference>
<dbReference type="InterPro" id="IPR036890">
    <property type="entry name" value="HATPase_C_sf"/>
</dbReference>
<proteinExistence type="predicted"/>
<dbReference type="EC" id="2.7.13.3" evidence="2"/>
<comment type="catalytic activity">
    <reaction evidence="1">
        <text>ATP + protein L-histidine = ADP + protein N-phospho-L-histidine.</text>
        <dbReference type="EC" id="2.7.13.3"/>
    </reaction>
</comment>
<evidence type="ECO:0000313" key="9">
    <source>
        <dbReference type="EMBL" id="BDD00255.1"/>
    </source>
</evidence>
<evidence type="ECO:0000313" key="10">
    <source>
        <dbReference type="Proteomes" id="UP001354989"/>
    </source>
</evidence>
<dbReference type="SUPFAM" id="SSF55874">
    <property type="entry name" value="ATPase domain of HSP90 chaperone/DNA topoisomerase II/histidine kinase"/>
    <property type="match status" value="1"/>
</dbReference>
<evidence type="ECO:0000259" key="8">
    <source>
        <dbReference type="SMART" id="SM00387"/>
    </source>
</evidence>
<keyword evidence="6" id="KW-0067">ATP-binding</keyword>
<dbReference type="SUPFAM" id="SSF47384">
    <property type="entry name" value="Homodimeric domain of signal transducing histidine kinase"/>
    <property type="match status" value="1"/>
</dbReference>
<evidence type="ECO:0000256" key="4">
    <source>
        <dbReference type="ARBA" id="ARBA00022741"/>
    </source>
</evidence>
<feature type="domain" description="Histidine kinase/HSP90-like ATPase" evidence="8">
    <location>
        <begin position="333"/>
        <end position="444"/>
    </location>
</feature>
<feature type="transmembrane region" description="Helical" evidence="7">
    <location>
        <begin position="81"/>
        <end position="100"/>
    </location>
</feature>
<evidence type="ECO:0000256" key="3">
    <source>
        <dbReference type="ARBA" id="ARBA00022679"/>
    </source>
</evidence>
<evidence type="ECO:0000256" key="2">
    <source>
        <dbReference type="ARBA" id="ARBA00012438"/>
    </source>
</evidence>
<keyword evidence="7" id="KW-1133">Transmembrane helix</keyword>
<feature type="transmembrane region" description="Helical" evidence="7">
    <location>
        <begin position="134"/>
        <end position="152"/>
    </location>
</feature>
<dbReference type="InterPro" id="IPR003594">
    <property type="entry name" value="HATPase_dom"/>
</dbReference>
<dbReference type="InterPro" id="IPR004358">
    <property type="entry name" value="Sig_transdc_His_kin-like_C"/>
</dbReference>
<dbReference type="CDD" id="cd00075">
    <property type="entry name" value="HATPase"/>
    <property type="match status" value="1"/>
</dbReference>
<keyword evidence="4" id="KW-0547">Nucleotide-binding</keyword>
<gene>
    <name evidence="9" type="ORF">PEPS_25350</name>
</gene>
<dbReference type="Pfam" id="PF02518">
    <property type="entry name" value="HATPase_c"/>
    <property type="match status" value="1"/>
</dbReference>
<evidence type="ECO:0000256" key="5">
    <source>
        <dbReference type="ARBA" id="ARBA00022777"/>
    </source>
</evidence>
<dbReference type="Proteomes" id="UP001354989">
    <property type="component" value="Chromosome"/>
</dbReference>
<dbReference type="InterPro" id="IPR036097">
    <property type="entry name" value="HisK_dim/P_sf"/>
</dbReference>
<keyword evidence="10" id="KW-1185">Reference proteome</keyword>
<dbReference type="PANTHER" id="PTHR44936:SF10">
    <property type="entry name" value="SENSOR PROTEIN RSTB"/>
    <property type="match status" value="1"/>
</dbReference>
<dbReference type="PRINTS" id="PR00344">
    <property type="entry name" value="BCTRLSENSOR"/>
</dbReference>
<reference evidence="9 10" key="1">
    <citation type="submission" date="2021-12" db="EMBL/GenBank/DDBJ databases">
        <title>Genome sequencing of bacteria with rrn-lacking chromosome and rrn-plasmid.</title>
        <authorList>
            <person name="Anda M."/>
            <person name="Iwasaki W."/>
        </authorList>
    </citation>
    <scope>NUCLEOTIDE SEQUENCE [LARGE SCALE GENOMIC DNA]</scope>
    <source>
        <strain evidence="9 10">NBRC 101262</strain>
    </source>
</reference>
<feature type="transmembrane region" description="Helical" evidence="7">
    <location>
        <begin position="57"/>
        <end position="74"/>
    </location>
</feature>
<dbReference type="Gene3D" id="1.10.287.130">
    <property type="match status" value="1"/>
</dbReference>
<keyword evidence="7" id="KW-0472">Membrane</keyword>
<evidence type="ECO:0000256" key="1">
    <source>
        <dbReference type="ARBA" id="ARBA00000085"/>
    </source>
</evidence>
<accession>A0ABM7VH33</accession>
<dbReference type="SMART" id="SM00387">
    <property type="entry name" value="HATPase_c"/>
    <property type="match status" value="1"/>
</dbReference>